<evidence type="ECO:0000256" key="8">
    <source>
        <dbReference type="SAM" id="Phobius"/>
    </source>
</evidence>
<dbReference type="PANTHER" id="PTHR34979:SF1">
    <property type="entry name" value="INNER MEMBRANE PROTEIN YGAZ"/>
    <property type="match status" value="1"/>
</dbReference>
<name>A0A4R6AV67_9RHOB</name>
<evidence type="ECO:0000256" key="1">
    <source>
        <dbReference type="ARBA" id="ARBA00004651"/>
    </source>
</evidence>
<dbReference type="AlphaFoldDB" id="A0A4R6AV67"/>
<feature type="transmembrane region" description="Helical" evidence="8">
    <location>
        <begin position="166"/>
        <end position="184"/>
    </location>
</feature>
<organism evidence="9 10">
    <name type="scientific">Meridianimarinicoccus aquatilis</name>
    <dbReference type="NCBI Taxonomy" id="2552766"/>
    <lineage>
        <taxon>Bacteria</taxon>
        <taxon>Pseudomonadati</taxon>
        <taxon>Pseudomonadota</taxon>
        <taxon>Alphaproteobacteria</taxon>
        <taxon>Rhodobacterales</taxon>
        <taxon>Paracoccaceae</taxon>
        <taxon>Meridianimarinicoccus</taxon>
    </lineage>
</organism>
<proteinExistence type="inferred from homology"/>
<evidence type="ECO:0000256" key="5">
    <source>
        <dbReference type="ARBA" id="ARBA00022692"/>
    </source>
</evidence>
<feature type="transmembrane region" description="Helical" evidence="8">
    <location>
        <begin position="71"/>
        <end position="90"/>
    </location>
</feature>
<dbReference type="PANTHER" id="PTHR34979">
    <property type="entry name" value="INNER MEMBRANE PROTEIN YGAZ"/>
    <property type="match status" value="1"/>
</dbReference>
<gene>
    <name evidence="9" type="ORF">E2L05_09245</name>
</gene>
<dbReference type="EMBL" id="SMZO01000017">
    <property type="protein sequence ID" value="TDL88120.1"/>
    <property type="molecule type" value="Genomic_DNA"/>
</dbReference>
<keyword evidence="5 8" id="KW-0812">Transmembrane</keyword>
<evidence type="ECO:0000256" key="6">
    <source>
        <dbReference type="ARBA" id="ARBA00022989"/>
    </source>
</evidence>
<evidence type="ECO:0000256" key="3">
    <source>
        <dbReference type="ARBA" id="ARBA00022448"/>
    </source>
</evidence>
<evidence type="ECO:0000256" key="7">
    <source>
        <dbReference type="ARBA" id="ARBA00023136"/>
    </source>
</evidence>
<keyword evidence="7 8" id="KW-0472">Membrane</keyword>
<evidence type="ECO:0000256" key="2">
    <source>
        <dbReference type="ARBA" id="ARBA00010735"/>
    </source>
</evidence>
<protein>
    <submittedName>
        <fullName evidence="9">Branched-chain amino acid ABC transporter permease</fullName>
    </submittedName>
</protein>
<dbReference type="Proteomes" id="UP000294562">
    <property type="component" value="Unassembled WGS sequence"/>
</dbReference>
<comment type="caution">
    <text evidence="9">The sequence shown here is derived from an EMBL/GenBank/DDBJ whole genome shotgun (WGS) entry which is preliminary data.</text>
</comment>
<feature type="transmembrane region" description="Helical" evidence="8">
    <location>
        <begin position="20"/>
        <end position="39"/>
    </location>
</feature>
<keyword evidence="6 8" id="KW-1133">Transmembrane helix</keyword>
<keyword evidence="10" id="KW-1185">Reference proteome</keyword>
<dbReference type="OrthoDB" id="3579489at2"/>
<evidence type="ECO:0000313" key="9">
    <source>
        <dbReference type="EMBL" id="TDL88120.1"/>
    </source>
</evidence>
<keyword evidence="3" id="KW-0813">Transport</keyword>
<dbReference type="GO" id="GO:0005886">
    <property type="term" value="C:plasma membrane"/>
    <property type="evidence" value="ECO:0007669"/>
    <property type="project" value="UniProtKB-SubCell"/>
</dbReference>
<dbReference type="InterPro" id="IPR011606">
    <property type="entry name" value="Brnchd-chn_aa_trnsp_permease"/>
</dbReference>
<comment type="subcellular location">
    <subcellularLocation>
        <location evidence="1">Cell membrane</location>
        <topology evidence="1">Multi-pass membrane protein</topology>
    </subcellularLocation>
</comment>
<feature type="transmembrane region" description="Helical" evidence="8">
    <location>
        <begin position="45"/>
        <end position="64"/>
    </location>
</feature>
<dbReference type="GO" id="GO:1903785">
    <property type="term" value="P:L-valine transmembrane transport"/>
    <property type="evidence" value="ECO:0007669"/>
    <property type="project" value="TreeGrafter"/>
</dbReference>
<comment type="similarity">
    <text evidence="2">Belongs to the AzlC family.</text>
</comment>
<keyword evidence="4" id="KW-1003">Cell membrane</keyword>
<evidence type="ECO:0000256" key="4">
    <source>
        <dbReference type="ARBA" id="ARBA00022475"/>
    </source>
</evidence>
<accession>A0A4R6AV67</accession>
<dbReference type="Pfam" id="PF03591">
    <property type="entry name" value="AzlC"/>
    <property type="match status" value="1"/>
</dbReference>
<sequence length="235" mass="24711">MTASTPRHQFARGLKGGAPFILVIAPFGLLFGVIGTEAGLNLAEVMAFTVLVIAGAAQFTAVQLMVDNAPVFIVLATSLAVNLRMAMYSASLTPHLGQAPMWQRALVAYGLVDQSYAISMIEFEQNKAMTLPERFAFFMGSFLIVAPFWYGSTLLGALVGTSIPDSFALDFAIPITFLALIAPALRTVPHVVAAFVSAVLALALSAMPYGTGLLLAALVAMIAGAATELALEKRS</sequence>
<feature type="transmembrane region" description="Helical" evidence="8">
    <location>
        <begin position="135"/>
        <end position="160"/>
    </location>
</feature>
<evidence type="ECO:0000313" key="10">
    <source>
        <dbReference type="Proteomes" id="UP000294562"/>
    </source>
</evidence>
<reference evidence="9 10" key="1">
    <citation type="submission" date="2019-03" db="EMBL/GenBank/DDBJ databases">
        <title>Rhodobacteraceae bacterium SM1902, a new member of the family Rhodobacteraceae isolated from Yantai.</title>
        <authorList>
            <person name="Sun Y."/>
        </authorList>
    </citation>
    <scope>NUCLEOTIDE SEQUENCE [LARGE SCALE GENOMIC DNA]</scope>
    <source>
        <strain evidence="9 10">SM1902</strain>
    </source>
</reference>